<dbReference type="Pfam" id="PF12986">
    <property type="entry name" value="DUF3870"/>
    <property type="match status" value="1"/>
</dbReference>
<name>A0A0V8HEY4_9BACI</name>
<feature type="domain" description="DUF3870" evidence="1">
    <location>
        <begin position="8"/>
        <end position="100"/>
    </location>
</feature>
<sequence>MVPSNIVFIAGHARLPQGMAAKNVYDTLTITAEIERKYGVILEASCTLATEHGSDFIGRLLRGISLADGVEEATSLLQAQYKGKAINALTAAVKDLQLQFQSLKEDDSHNVRIFK</sequence>
<dbReference type="AlphaFoldDB" id="A0A0V8HEY4"/>
<protein>
    <recommendedName>
        <fullName evidence="1">DUF3870 domain-containing protein</fullName>
    </recommendedName>
</protein>
<reference evidence="3" key="1">
    <citation type="submission" date="2016-08" db="EMBL/GenBank/DDBJ databases">
        <authorList>
            <person name="Varghese N."/>
            <person name="Submissions Spin"/>
        </authorList>
    </citation>
    <scope>NUCLEOTIDE SEQUENCE [LARGE SCALE GENOMIC DNA]</scope>
    <source>
        <strain evidence="3">SGD-1123</strain>
    </source>
</reference>
<dbReference type="RefSeq" id="WP_058299213.1">
    <property type="nucleotide sequence ID" value="NZ_FMAU01000004.1"/>
</dbReference>
<accession>A0A0V8HEY4</accession>
<gene>
    <name evidence="2" type="ORF">GA0061094_3199</name>
</gene>
<dbReference type="OrthoDB" id="7061730at2"/>
<keyword evidence="3" id="KW-1185">Reference proteome</keyword>
<evidence type="ECO:0000313" key="3">
    <source>
        <dbReference type="Proteomes" id="UP000181997"/>
    </source>
</evidence>
<dbReference type="InterPro" id="IPR024617">
    <property type="entry name" value="DUF3870"/>
</dbReference>
<evidence type="ECO:0000313" key="2">
    <source>
        <dbReference type="EMBL" id="SCC22143.1"/>
    </source>
</evidence>
<organism evidence="2 3">
    <name type="scientific">[Bacillus] enclensis</name>
    <dbReference type="NCBI Taxonomy" id="1402860"/>
    <lineage>
        <taxon>Bacteria</taxon>
        <taxon>Bacillati</taxon>
        <taxon>Bacillota</taxon>
        <taxon>Bacilli</taxon>
        <taxon>Bacillales</taxon>
        <taxon>Bacillaceae</taxon>
        <taxon>Rossellomorea</taxon>
    </lineage>
</organism>
<dbReference type="EMBL" id="FMAU01000004">
    <property type="protein sequence ID" value="SCC22143.1"/>
    <property type="molecule type" value="Genomic_DNA"/>
</dbReference>
<proteinExistence type="predicted"/>
<dbReference type="Proteomes" id="UP000181997">
    <property type="component" value="Unassembled WGS sequence"/>
</dbReference>
<evidence type="ECO:0000259" key="1">
    <source>
        <dbReference type="Pfam" id="PF12986"/>
    </source>
</evidence>